<evidence type="ECO:0000313" key="2">
    <source>
        <dbReference type="Proteomes" id="UP000053480"/>
    </source>
</evidence>
<reference evidence="1" key="1">
    <citation type="submission" date="2024-07" db="EMBL/GenBank/DDBJ databases">
        <title>Metagenome and Metagenome-Assembled Genomes of Archaea from a hot spring from the geothermal field of Los Azufres, Mexico.</title>
        <authorList>
            <person name="Marin-Paredes R."/>
            <person name="Martinez-Romero E."/>
            <person name="Servin-Garciduenas L.E."/>
        </authorList>
    </citation>
    <scope>NUCLEOTIDE SEQUENCE</scope>
    <source>
        <strain evidence="1">AZ1-454</strain>
    </source>
</reference>
<proteinExistence type="predicted"/>
<gene>
    <name evidence="1" type="ORF">TQ35_0002230</name>
</gene>
<dbReference type="Proteomes" id="UP000053480">
    <property type="component" value="Unassembled WGS sequence"/>
</dbReference>
<evidence type="ECO:0000313" key="1">
    <source>
        <dbReference type="EMBL" id="MEW9491006.1"/>
    </source>
</evidence>
<comment type="caution">
    <text evidence="1">The sequence shown here is derived from an EMBL/GenBank/DDBJ whole genome shotgun (WGS) entry which is preliminary data.</text>
</comment>
<dbReference type="EMBL" id="JZWS03000002">
    <property type="protein sequence ID" value="MEW9491006.1"/>
    <property type="molecule type" value="Genomic_DNA"/>
</dbReference>
<organism evidence="1 2">
    <name type="scientific">Candidatus Aramenus sulfurataquae</name>
    <dbReference type="NCBI Taxonomy" id="1326980"/>
    <lineage>
        <taxon>Archaea</taxon>
        <taxon>Thermoproteota</taxon>
        <taxon>Thermoprotei</taxon>
        <taxon>Sulfolobales</taxon>
        <taxon>Sulfolobaceae</taxon>
        <taxon>Candidatus Aramenus</taxon>
    </lineage>
</organism>
<accession>A0ACC6TMP5</accession>
<name>A0ACC6TMP5_9CREN</name>
<protein>
    <submittedName>
        <fullName evidence="1">mRNA surveillance protein pelota</fullName>
    </submittedName>
</protein>
<sequence>MKVLEFDEKKGSLKLHIEDEDDLWLLHLILHKGDVVVARTTRDVSLGDEGRRIPMVIALRVEHTEFQPFTSRLRIHGIIEDAPERFGIKGAHHTVNLDIGDDIVIVKEQWPKHELEKIYAQAEKRSRVLIALVDFDEYLIAIPMAQGIRILAERSLQTPNKEDEGIIEGNAEEVSKEIEEYARQFSSDAVILAGPGPFKEIVRAKLKFKNVYVDSVSSATRAGLSEILRRDIIDKVMRDYEISQSVREMDRVMELLSKNTGLVAYGLEEVKKASQYGAVETLLVTSDLVSAYDEEKKREVEEVMEEVGKKGGKVMIVPEDSPVYFQVKNLTGLVAVLRFRIE</sequence>